<evidence type="ECO:0000256" key="2">
    <source>
        <dbReference type="ARBA" id="ARBA00010231"/>
    </source>
</evidence>
<dbReference type="Pfam" id="PF02878">
    <property type="entry name" value="PGM_PMM_I"/>
    <property type="match status" value="1"/>
</dbReference>
<name>A0AAT9G504_9ENTR</name>
<evidence type="ECO:0000259" key="11">
    <source>
        <dbReference type="Pfam" id="PF02880"/>
    </source>
</evidence>
<evidence type="ECO:0000259" key="9">
    <source>
        <dbReference type="Pfam" id="PF02878"/>
    </source>
</evidence>
<dbReference type="Gene3D" id="3.30.310.50">
    <property type="entry name" value="Alpha-D-phosphohexomutase, C-terminal domain"/>
    <property type="match status" value="1"/>
</dbReference>
<feature type="domain" description="Alpha-D-phosphohexomutase C-terminal" evidence="8">
    <location>
        <begin position="489"/>
        <end position="536"/>
    </location>
</feature>
<accession>A0AAT9G504</accession>
<dbReference type="Pfam" id="PF00408">
    <property type="entry name" value="PGM_PMM_IV"/>
    <property type="match status" value="1"/>
</dbReference>
<dbReference type="GO" id="GO:0006166">
    <property type="term" value="P:purine ribonucleoside salvage"/>
    <property type="evidence" value="ECO:0007669"/>
    <property type="project" value="TreeGrafter"/>
</dbReference>
<evidence type="ECO:0000259" key="10">
    <source>
        <dbReference type="Pfam" id="PF02879"/>
    </source>
</evidence>
<dbReference type="Pfam" id="PF02879">
    <property type="entry name" value="PGM_PMM_II"/>
    <property type="match status" value="1"/>
</dbReference>
<feature type="domain" description="Alpha-D-phosphohexomutase alpha/beta/alpha" evidence="9">
    <location>
        <begin position="40"/>
        <end position="178"/>
    </location>
</feature>
<dbReference type="AlphaFoldDB" id="A0AAT9G504"/>
<dbReference type="InterPro" id="IPR016066">
    <property type="entry name" value="A-D-PHexomutase_CS"/>
</dbReference>
<organism evidence="12">
    <name type="scientific">Candidatus Aschnera chinzeii</name>
    <dbReference type="NCBI Taxonomy" id="1485666"/>
    <lineage>
        <taxon>Bacteria</taxon>
        <taxon>Pseudomonadati</taxon>
        <taxon>Pseudomonadota</taxon>
        <taxon>Gammaproteobacteria</taxon>
        <taxon>Enterobacterales</taxon>
        <taxon>Enterobacteriaceae</taxon>
        <taxon>Candidatus Aschnera</taxon>
    </lineage>
</organism>
<dbReference type="Gene3D" id="3.40.120.10">
    <property type="entry name" value="Alpha-D-Glucose-1,6-Bisphosphate, subunit A, domain 3"/>
    <property type="match status" value="3"/>
</dbReference>
<evidence type="ECO:0000256" key="3">
    <source>
        <dbReference type="ARBA" id="ARBA00022553"/>
    </source>
</evidence>
<dbReference type="InterPro" id="IPR005844">
    <property type="entry name" value="A-D-PHexomutase_a/b/a-I"/>
</dbReference>
<protein>
    <submittedName>
        <fullName evidence="12">Phosphoglucomutase (Alpha-D-glucose-1,6-bisphosphate-dependent)</fullName>
    </submittedName>
</protein>
<keyword evidence="4 7" id="KW-0479">Metal-binding</keyword>
<evidence type="ECO:0000256" key="1">
    <source>
        <dbReference type="ARBA" id="ARBA00001946"/>
    </source>
</evidence>
<keyword evidence="3" id="KW-0597">Phosphoprotein</keyword>
<reference evidence="12" key="2">
    <citation type="submission" date="2023-10" db="EMBL/GenBank/DDBJ databases">
        <authorList>
            <person name="Koga R."/>
            <person name="Fukatsu T."/>
        </authorList>
    </citation>
    <scope>NUCLEOTIDE SEQUENCE</scope>
    <source>
        <strain evidence="12">Kw-01</strain>
    </source>
</reference>
<dbReference type="InterPro" id="IPR016055">
    <property type="entry name" value="A-D-PHexomutase_a/b/a-I/II/III"/>
</dbReference>
<dbReference type="Pfam" id="PF02880">
    <property type="entry name" value="PGM_PMM_III"/>
    <property type="match status" value="1"/>
</dbReference>
<evidence type="ECO:0000259" key="8">
    <source>
        <dbReference type="Pfam" id="PF00408"/>
    </source>
</evidence>
<dbReference type="PANTHER" id="PTHR45745">
    <property type="entry name" value="PHOSPHOMANNOMUTASE 45A"/>
    <property type="match status" value="1"/>
</dbReference>
<dbReference type="InterPro" id="IPR005845">
    <property type="entry name" value="A-D-PHexomutase_a/b/a-II"/>
</dbReference>
<dbReference type="SUPFAM" id="SSF53738">
    <property type="entry name" value="Phosphoglucomutase, first 3 domains"/>
    <property type="match status" value="3"/>
</dbReference>
<dbReference type="GO" id="GO:0008973">
    <property type="term" value="F:phosphopentomutase activity"/>
    <property type="evidence" value="ECO:0007669"/>
    <property type="project" value="TreeGrafter"/>
</dbReference>
<dbReference type="EMBL" id="AP028961">
    <property type="protein sequence ID" value="BET44815.1"/>
    <property type="molecule type" value="Genomic_DNA"/>
</dbReference>
<dbReference type="SUPFAM" id="SSF55957">
    <property type="entry name" value="Phosphoglucomutase, C-terminal domain"/>
    <property type="match status" value="1"/>
</dbReference>
<evidence type="ECO:0000313" key="12">
    <source>
        <dbReference type="EMBL" id="BET44815.1"/>
    </source>
</evidence>
<reference evidence="12" key="1">
    <citation type="journal article" date="2023" name="Front. Microbiol.">
        <title>Genome analysis of Candidatus Aschnera chinzeii, the bacterial endosymbiont of the blood-sucking bat fly Penicillidia jenynsii (Insecta: Diptera: Nycteribiidae).</title>
        <authorList>
            <person name="Koga R."/>
            <person name="Moriyama M."/>
            <person name="Nozaki T."/>
            <person name="Fukatsu T."/>
        </authorList>
    </citation>
    <scope>NUCLEOTIDE SEQUENCE</scope>
    <source>
        <strain evidence="12">Kw-01</strain>
    </source>
</reference>
<sequence>MFIHKRAGKSAKSIDLININKLIQQYYLLKPKLKNNNYIKFGTSGYRGSASHNSFNEQHVIAITQAIIDIRRNLKYISNTCLVGKDTHALSNPAFMTVIEVLIANGINVITQQKNTFTPTPSISHAILKHNKYYNDKIDGIAVTPSHNPPEYGGIKYITPYGGPADAITTLAIESRANYLLNNNLLNIKQIPYNMAIKQRNFYQHDFIEPYITSLHEVINMSAIQQAKLKIGIEPLGGAGIDYWKRIAEYYKLNLTLINEKIDPTFSFIPLDYDGKLRMDCSSSWVMKNALKLKNKFDLILTNDPDYDRYGIITPCGLMNPNHYLAVAIDYLFNHRSLWKKNISVGKTIVTSSIIDRIVDNIGIKLIEMPVGFKWFVNDLYQGKYGIAGEESAGASFLRFDGTPWTTDKDGIILCLLAAEITAVTGQNPQQYYNHLIHKFGESFYSRMQLNINYQQKKYFNVLTNKSYFNNKLAGDQIVQYITHAPGNDVCIDGIKIVTDYGWCVIRSSGTEDVYKIYCESFRSKHHLKLMETEIIKLLQQTIIS</sequence>
<evidence type="ECO:0000256" key="7">
    <source>
        <dbReference type="RuleBase" id="RU004326"/>
    </source>
</evidence>
<keyword evidence="6" id="KW-0413">Isomerase</keyword>
<proteinExistence type="inferred from homology"/>
<dbReference type="GO" id="GO:0005975">
    <property type="term" value="P:carbohydrate metabolic process"/>
    <property type="evidence" value="ECO:0007669"/>
    <property type="project" value="InterPro"/>
</dbReference>
<feature type="domain" description="Alpha-D-phosphohexomutase alpha/beta/alpha" evidence="11">
    <location>
        <begin position="320"/>
        <end position="440"/>
    </location>
</feature>
<evidence type="ECO:0000256" key="6">
    <source>
        <dbReference type="ARBA" id="ARBA00023235"/>
    </source>
</evidence>
<evidence type="ECO:0000256" key="4">
    <source>
        <dbReference type="ARBA" id="ARBA00022723"/>
    </source>
</evidence>
<dbReference type="InterPro" id="IPR036900">
    <property type="entry name" value="A-D-PHexomutase_C_sf"/>
</dbReference>
<feature type="domain" description="Alpha-D-phosphohexomutase alpha/beta/alpha" evidence="10">
    <location>
        <begin position="209"/>
        <end position="317"/>
    </location>
</feature>
<evidence type="ECO:0000256" key="5">
    <source>
        <dbReference type="ARBA" id="ARBA00022842"/>
    </source>
</evidence>
<dbReference type="InterPro" id="IPR005846">
    <property type="entry name" value="A-D-PHexomutase_a/b/a-III"/>
</dbReference>
<dbReference type="GO" id="GO:0000287">
    <property type="term" value="F:magnesium ion binding"/>
    <property type="evidence" value="ECO:0007669"/>
    <property type="project" value="InterPro"/>
</dbReference>
<comment type="similarity">
    <text evidence="2 7">Belongs to the phosphohexose mutase family.</text>
</comment>
<dbReference type="PANTHER" id="PTHR45745:SF1">
    <property type="entry name" value="PHOSPHOGLUCOMUTASE 2B-RELATED"/>
    <property type="match status" value="1"/>
</dbReference>
<gene>
    <name evidence="12" type="primary">pgm</name>
    <name evidence="12" type="ORF">ACHINZ_4880</name>
</gene>
<dbReference type="PROSITE" id="PS00710">
    <property type="entry name" value="PGM_PMM"/>
    <property type="match status" value="1"/>
</dbReference>
<dbReference type="InterPro" id="IPR005843">
    <property type="entry name" value="A-D-PHexomutase_C"/>
</dbReference>
<comment type="cofactor">
    <cofactor evidence="1">
        <name>Mg(2+)</name>
        <dbReference type="ChEBI" id="CHEBI:18420"/>
    </cofactor>
</comment>
<keyword evidence="5 7" id="KW-0460">Magnesium</keyword>